<name>A0A1B0ZTY4_9RHOB</name>
<dbReference type="InterPro" id="IPR003953">
    <property type="entry name" value="FAD-dep_OxRdtase_2_FAD-bd"/>
</dbReference>
<feature type="domain" description="FAD-dependent oxidoreductase 2 FAD-binding" evidence="5">
    <location>
        <begin position="19"/>
        <end position="432"/>
    </location>
</feature>
<dbReference type="Gene3D" id="3.90.700.10">
    <property type="entry name" value="Succinate dehydrogenase/fumarate reductase flavoprotein, catalytic domain"/>
    <property type="match status" value="1"/>
</dbReference>
<reference evidence="7 9" key="2">
    <citation type="submission" date="2023-02" db="EMBL/GenBank/DDBJ databases">
        <title>Population genomics of bacteria associated with diatom.</title>
        <authorList>
            <person name="Xie J."/>
            <person name="Wang H."/>
        </authorList>
    </citation>
    <scope>NUCLEOTIDE SEQUENCE [LARGE SCALE GENOMIC DNA]</scope>
    <source>
        <strain evidence="7 9">PT47_8</strain>
    </source>
</reference>
<dbReference type="Proteomes" id="UP001218364">
    <property type="component" value="Unassembled WGS sequence"/>
</dbReference>
<dbReference type="OrthoDB" id="3178130at2"/>
<dbReference type="InterPro" id="IPR027477">
    <property type="entry name" value="Succ_DH/fumarate_Rdtase_cat_sf"/>
</dbReference>
<evidence type="ECO:0000313" key="7">
    <source>
        <dbReference type="EMBL" id="MDE4167872.1"/>
    </source>
</evidence>
<sequence>MASPDVAEPPASFDLTVETLIIGAGAAGMVAALAAHEAGQEVLLVEADAVPSGSTALSAGLIPAAGTQFQTEAGIQDNAERFAQDIQAKAHDENDPDLVASMASTAAPVIEWLARDHGLPFSLVTDFDYPGHSRRRMHGLPTRSGQELIDALRARIETLDVPLICNRRAIRLYSKENRIFGAQLQLPDDSTETIGCARLILACNGFGGNRTMVSTHMAEIDNAVWFGHDGNRGEAVAWGQALGAATAHLGAYQGHGNVAHPHGILITWATITEGGMQVNCQGKRFWNEAQGYSEAARAVLAQPGGTAWVVFDSRIAAVARQFEDFKNAEKQGAVLAGESIAELAKAAGLPADALANTIGDIPNEGTDAFGRLWSGQTPPLRPTYHAVKVTGALFHTQGGLEVDPATTRVRRAAGGSFDNLHAVGGAACGVSGTGDSGYLSGNGLLAAVTLGYLAGRA</sequence>
<keyword evidence="3" id="KW-0274">FAD</keyword>
<evidence type="ECO:0000313" key="8">
    <source>
        <dbReference type="Proteomes" id="UP000092565"/>
    </source>
</evidence>
<keyword evidence="2" id="KW-0285">Flavoprotein</keyword>
<dbReference type="Gene3D" id="3.50.50.60">
    <property type="entry name" value="FAD/NAD(P)-binding domain"/>
    <property type="match status" value="1"/>
</dbReference>
<evidence type="ECO:0000256" key="1">
    <source>
        <dbReference type="ARBA" id="ARBA00001974"/>
    </source>
</evidence>
<evidence type="ECO:0000313" key="9">
    <source>
        <dbReference type="Proteomes" id="UP001218364"/>
    </source>
</evidence>
<dbReference type="SUPFAM" id="SSF51905">
    <property type="entry name" value="FAD/NAD(P)-binding domain"/>
    <property type="match status" value="1"/>
</dbReference>
<proteinExistence type="predicted"/>
<dbReference type="EMBL" id="JARCJK010000015">
    <property type="protein sequence ID" value="MDE4167872.1"/>
    <property type="molecule type" value="Genomic_DNA"/>
</dbReference>
<keyword evidence="4" id="KW-0560">Oxidoreductase</keyword>
<evidence type="ECO:0000313" key="6">
    <source>
        <dbReference type="EMBL" id="ANP37548.1"/>
    </source>
</evidence>
<dbReference type="Proteomes" id="UP000092565">
    <property type="component" value="Chromosome"/>
</dbReference>
<dbReference type="EMBL" id="CP015124">
    <property type="protein sequence ID" value="ANP37548.1"/>
    <property type="molecule type" value="Genomic_DNA"/>
</dbReference>
<dbReference type="AlphaFoldDB" id="A0A1B0ZTY4"/>
<comment type="cofactor">
    <cofactor evidence="1">
        <name>FAD</name>
        <dbReference type="ChEBI" id="CHEBI:57692"/>
    </cofactor>
</comment>
<dbReference type="RefSeq" id="WP_065272357.1">
    <property type="nucleotide sequence ID" value="NZ_CP015124.1"/>
</dbReference>
<gene>
    <name evidence="6" type="primary">frdA</name>
    <name evidence="6" type="ORF">JL2886_02660</name>
    <name evidence="7" type="ORF">PXK24_19435</name>
</gene>
<keyword evidence="8" id="KW-1185">Reference proteome</keyword>
<dbReference type="InterPro" id="IPR050315">
    <property type="entry name" value="FAD-oxidoreductase_2"/>
</dbReference>
<dbReference type="PANTHER" id="PTHR43400:SF10">
    <property type="entry name" value="3-OXOSTEROID 1-DEHYDROGENASE"/>
    <property type="match status" value="1"/>
</dbReference>
<evidence type="ECO:0000256" key="2">
    <source>
        <dbReference type="ARBA" id="ARBA00022630"/>
    </source>
</evidence>
<dbReference type="PATRIC" id="fig|60890.4.peg.2585"/>
<dbReference type="InterPro" id="IPR036188">
    <property type="entry name" value="FAD/NAD-bd_sf"/>
</dbReference>
<evidence type="ECO:0000256" key="3">
    <source>
        <dbReference type="ARBA" id="ARBA00022827"/>
    </source>
</evidence>
<evidence type="ECO:0000259" key="5">
    <source>
        <dbReference type="Pfam" id="PF00890"/>
    </source>
</evidence>
<evidence type="ECO:0000256" key="4">
    <source>
        <dbReference type="ARBA" id="ARBA00023002"/>
    </source>
</evidence>
<protein>
    <submittedName>
        <fullName evidence="6">3-ketosteroid dehydrogenase</fullName>
    </submittedName>
    <submittedName>
        <fullName evidence="7">FAD-dependent oxidoreductase</fullName>
    </submittedName>
</protein>
<organism evidence="6 8">
    <name type="scientific">Phaeobacter gallaeciensis</name>
    <dbReference type="NCBI Taxonomy" id="60890"/>
    <lineage>
        <taxon>Bacteria</taxon>
        <taxon>Pseudomonadati</taxon>
        <taxon>Pseudomonadota</taxon>
        <taxon>Alphaproteobacteria</taxon>
        <taxon>Rhodobacterales</taxon>
        <taxon>Roseobacteraceae</taxon>
        <taxon>Phaeobacter</taxon>
    </lineage>
</organism>
<reference evidence="6 8" key="1">
    <citation type="submission" date="2016-04" db="EMBL/GenBank/DDBJ databases">
        <authorList>
            <person name="Evans L.H."/>
            <person name="Alamgir A."/>
            <person name="Owens N."/>
            <person name="Weber N.D."/>
            <person name="Virtaneva K."/>
            <person name="Barbian K."/>
            <person name="Babar A."/>
            <person name="Rosenke K."/>
        </authorList>
    </citation>
    <scope>NUCLEOTIDE SEQUENCE [LARGE SCALE GENOMIC DNA]</scope>
    <source>
        <strain evidence="6 8">JL2886</strain>
    </source>
</reference>
<accession>A0A1B0ZTY4</accession>
<dbReference type="GO" id="GO:0008202">
    <property type="term" value="P:steroid metabolic process"/>
    <property type="evidence" value="ECO:0007669"/>
    <property type="project" value="UniProtKB-ARBA"/>
</dbReference>
<dbReference type="GO" id="GO:0016491">
    <property type="term" value="F:oxidoreductase activity"/>
    <property type="evidence" value="ECO:0007669"/>
    <property type="project" value="UniProtKB-KW"/>
</dbReference>
<dbReference type="SUPFAM" id="SSF56425">
    <property type="entry name" value="Succinate dehydrogenase/fumarate reductase flavoprotein, catalytic domain"/>
    <property type="match status" value="1"/>
</dbReference>
<dbReference type="Pfam" id="PF00890">
    <property type="entry name" value="FAD_binding_2"/>
    <property type="match status" value="1"/>
</dbReference>
<dbReference type="PANTHER" id="PTHR43400">
    <property type="entry name" value="FUMARATE REDUCTASE"/>
    <property type="match status" value="1"/>
</dbReference>
<dbReference type="PRINTS" id="PR00411">
    <property type="entry name" value="PNDRDTASEI"/>
</dbReference>